<dbReference type="PROSITE" id="PS51881">
    <property type="entry name" value="OCT"/>
    <property type="match status" value="1"/>
</dbReference>
<evidence type="ECO:0000313" key="14">
    <source>
        <dbReference type="Proteomes" id="UP000310639"/>
    </source>
</evidence>
<dbReference type="PANTHER" id="PTHR11702:SF31">
    <property type="entry name" value="MITOCHONDRIAL RIBOSOME-ASSOCIATED GTPASE 2"/>
    <property type="match status" value="1"/>
</dbReference>
<feature type="binding site" evidence="9">
    <location>
        <begin position="163"/>
        <end position="170"/>
    </location>
    <ligand>
        <name>GTP</name>
        <dbReference type="ChEBI" id="CHEBI:37565"/>
    </ligand>
</feature>
<feature type="binding site" evidence="9">
    <location>
        <begin position="306"/>
        <end position="308"/>
    </location>
    <ligand>
        <name>GTP</name>
        <dbReference type="ChEBI" id="CHEBI:37565"/>
    </ligand>
</feature>
<dbReference type="InterPro" id="IPR014100">
    <property type="entry name" value="GTP-bd_Obg/CgtA"/>
</dbReference>
<name>A0A4P9A3M2_9BACT</name>
<keyword evidence="14" id="KW-1185">Reference proteome</keyword>
<evidence type="ECO:0000256" key="4">
    <source>
        <dbReference type="ARBA" id="ARBA00022723"/>
    </source>
</evidence>
<accession>A0A4P9A3M2</accession>
<dbReference type="InterPro" id="IPR036346">
    <property type="entry name" value="GTP-bd_prot_GTP1/OBG_C_sf"/>
</dbReference>
<dbReference type="PANTHER" id="PTHR11702">
    <property type="entry name" value="DEVELOPMENTALLY REGULATED GTP-BINDING PROTEIN-RELATED"/>
    <property type="match status" value="1"/>
</dbReference>
<dbReference type="Gene3D" id="3.30.300.350">
    <property type="entry name" value="GTP-binding protein OBG, C-terminal domain"/>
    <property type="match status" value="1"/>
</dbReference>
<comment type="subunit">
    <text evidence="9">Monomer.</text>
</comment>
<sequence>MFVDTAKVLVRAGKGGNGAVSFRHEKYVDKGGPDGGDGGRGGDVVFLATKDLNTLLNFRYKPELKAENGGDGSKRNKRGKSGSPLVVKVPMGTLVKRDGKVVADLTVDQQQAVVARGGDGGFGNAHFTSSTRQAPKIAELGEAGEEFEAELELKLLADVGLVGFPNAGKSTFLSVVSNARPEIANYEFTTLTPNLGVADVDDGSVLIADIPGLIEGASEGKGLGDQFLRHVERTAVLLHMIDAYSDDPAEKYQTIRRELEKYSEELAARPEIIALTKCEGLDDEIIAMQSTALQNVANGSPVVAISSQTHAGVTELLRLLRREVTDYRAHEAEMVEEEGDDLPVIALDAQAASDAWTVERVVGAEPEKVDDEDAVSFIIHGAKIEKFARRTNFDQFESVNRLRDIMRKMGITHELIRQGAVGETVVQIGESMPFTLVEQ</sequence>
<comment type="cofactor">
    <cofactor evidence="1 9">
        <name>Mg(2+)</name>
        <dbReference type="ChEBI" id="CHEBI:18420"/>
    </cofactor>
</comment>
<dbReference type="PROSITE" id="PS51710">
    <property type="entry name" value="G_OBG"/>
    <property type="match status" value="1"/>
</dbReference>
<dbReference type="EC" id="3.6.5.-" evidence="9"/>
<dbReference type="GO" id="GO:0005737">
    <property type="term" value="C:cytoplasm"/>
    <property type="evidence" value="ECO:0007669"/>
    <property type="project" value="UniProtKB-SubCell"/>
</dbReference>
<dbReference type="NCBIfam" id="TIGR02729">
    <property type="entry name" value="Obg_CgtA"/>
    <property type="match status" value="1"/>
</dbReference>
<feature type="binding site" evidence="9">
    <location>
        <begin position="209"/>
        <end position="212"/>
    </location>
    <ligand>
        <name>GTP</name>
        <dbReference type="ChEBI" id="CHEBI:37565"/>
    </ligand>
</feature>
<comment type="similarity">
    <text evidence="2 9">Belongs to the TRAFAC class OBG-HflX-like GTPase superfamily. OBG GTPase family.</text>
</comment>
<feature type="binding site" evidence="9">
    <location>
        <position position="190"/>
    </location>
    <ligand>
        <name>Mg(2+)</name>
        <dbReference type="ChEBI" id="CHEBI:18420"/>
    </ligand>
</feature>
<comment type="function">
    <text evidence="9">An essential GTPase which binds GTP, GDP and possibly (p)ppGpp with moderate affinity, with high nucleotide exchange rates and a fairly low GTP hydrolysis rate. Plays a role in control of the cell cycle, stress response, ribosome biogenesis and in those bacteria that undergo differentiation, in morphogenesis control.</text>
</comment>
<feature type="domain" description="OCT" evidence="11">
    <location>
        <begin position="361"/>
        <end position="438"/>
    </location>
</feature>
<dbReference type="PRINTS" id="PR00326">
    <property type="entry name" value="GTP1OBG"/>
</dbReference>
<protein>
    <recommendedName>
        <fullName evidence="9">GTPase Obg</fullName>
        <ecNumber evidence="9">3.6.5.-</ecNumber>
    </recommendedName>
    <alternativeName>
        <fullName evidence="9">GTP-binding protein Obg</fullName>
    </alternativeName>
</protein>
<dbReference type="GO" id="GO:0000287">
    <property type="term" value="F:magnesium ion binding"/>
    <property type="evidence" value="ECO:0007669"/>
    <property type="project" value="InterPro"/>
</dbReference>
<dbReference type="CDD" id="cd01898">
    <property type="entry name" value="Obg"/>
    <property type="match status" value="1"/>
</dbReference>
<dbReference type="AlphaFoldDB" id="A0A4P9A3M2"/>
<evidence type="ECO:0000256" key="5">
    <source>
        <dbReference type="ARBA" id="ARBA00022741"/>
    </source>
</evidence>
<evidence type="ECO:0000313" key="13">
    <source>
        <dbReference type="EMBL" id="QCT42402.1"/>
    </source>
</evidence>
<dbReference type="PROSITE" id="PS51883">
    <property type="entry name" value="OBG"/>
    <property type="match status" value="1"/>
</dbReference>
<evidence type="ECO:0000256" key="8">
    <source>
        <dbReference type="ARBA" id="ARBA00023134"/>
    </source>
</evidence>
<keyword evidence="3 9" id="KW-0963">Cytoplasm</keyword>
<evidence type="ECO:0000259" key="12">
    <source>
        <dbReference type="PROSITE" id="PS51883"/>
    </source>
</evidence>
<feature type="domain" description="Obg" evidence="12">
    <location>
        <begin position="1"/>
        <end position="156"/>
    </location>
</feature>
<gene>
    <name evidence="13" type="primary">obgE</name>
    <name evidence="9" type="synonym">obg</name>
    <name evidence="13" type="ORF">FBF37_02915</name>
</gene>
<evidence type="ECO:0000256" key="7">
    <source>
        <dbReference type="ARBA" id="ARBA00022842"/>
    </source>
</evidence>
<dbReference type="InterPro" id="IPR006074">
    <property type="entry name" value="GTP1-OBG_CS"/>
</dbReference>
<evidence type="ECO:0000259" key="10">
    <source>
        <dbReference type="PROSITE" id="PS51710"/>
    </source>
</evidence>
<evidence type="ECO:0000256" key="3">
    <source>
        <dbReference type="ARBA" id="ARBA00022490"/>
    </source>
</evidence>
<dbReference type="InterPro" id="IPR045086">
    <property type="entry name" value="OBG_GTPase"/>
</dbReference>
<dbReference type="InterPro" id="IPR027417">
    <property type="entry name" value="P-loop_NTPase"/>
</dbReference>
<dbReference type="InterPro" id="IPR031167">
    <property type="entry name" value="G_OBG"/>
</dbReference>
<dbReference type="Pfam" id="PF09269">
    <property type="entry name" value="DUF1967"/>
    <property type="match status" value="1"/>
</dbReference>
<dbReference type="GO" id="GO:0003924">
    <property type="term" value="F:GTPase activity"/>
    <property type="evidence" value="ECO:0007669"/>
    <property type="project" value="UniProtKB-UniRule"/>
</dbReference>
<evidence type="ECO:0000256" key="1">
    <source>
        <dbReference type="ARBA" id="ARBA00001946"/>
    </source>
</evidence>
<dbReference type="NCBIfam" id="TIGR03595">
    <property type="entry name" value="Obg_CgtA_exten"/>
    <property type="match status" value="1"/>
</dbReference>
<dbReference type="RefSeq" id="WP_138079323.1">
    <property type="nucleotide sequence ID" value="NZ_CP040004.1"/>
</dbReference>
<keyword evidence="4 9" id="KW-0479">Metal-binding</keyword>
<dbReference type="SUPFAM" id="SSF52540">
    <property type="entry name" value="P-loop containing nucleoside triphosphate hydrolases"/>
    <property type="match status" value="1"/>
</dbReference>
<dbReference type="NCBIfam" id="NF008954">
    <property type="entry name" value="PRK12296.1"/>
    <property type="match status" value="1"/>
</dbReference>
<dbReference type="SUPFAM" id="SSF82051">
    <property type="entry name" value="Obg GTP-binding protein N-terminal domain"/>
    <property type="match status" value="1"/>
</dbReference>
<dbReference type="Pfam" id="PF01018">
    <property type="entry name" value="GTP1_OBG"/>
    <property type="match status" value="1"/>
</dbReference>
<dbReference type="GO" id="GO:0042254">
    <property type="term" value="P:ribosome biogenesis"/>
    <property type="evidence" value="ECO:0007669"/>
    <property type="project" value="UniProtKB-UniRule"/>
</dbReference>
<reference evidence="13 14" key="1">
    <citation type="submission" date="2019-04" db="EMBL/GenBank/DDBJ databases">
        <title>Saccharibacteria TM7 genomes.</title>
        <authorList>
            <person name="Bor B."/>
            <person name="He X."/>
            <person name="Chen T."/>
            <person name="Dewhirst F.E."/>
        </authorList>
    </citation>
    <scope>NUCLEOTIDE SEQUENCE [LARGE SCALE GENOMIC DNA]</scope>
    <source>
        <strain evidence="13 14">BB001</strain>
    </source>
</reference>
<dbReference type="PROSITE" id="PS00905">
    <property type="entry name" value="GTP1_OBG"/>
    <property type="match status" value="1"/>
</dbReference>
<keyword evidence="5 9" id="KW-0547">Nucleotide-binding</keyword>
<evidence type="ECO:0000259" key="11">
    <source>
        <dbReference type="PROSITE" id="PS51881"/>
    </source>
</evidence>
<dbReference type="NCBIfam" id="NF008955">
    <property type="entry name" value="PRK12297.1"/>
    <property type="match status" value="1"/>
</dbReference>
<proteinExistence type="inferred from homology"/>
<feature type="binding site" evidence="9">
    <location>
        <begin position="188"/>
        <end position="192"/>
    </location>
    <ligand>
        <name>GTP</name>
        <dbReference type="ChEBI" id="CHEBI:37565"/>
    </ligand>
</feature>
<dbReference type="InterPro" id="IPR015349">
    <property type="entry name" value="OCT_dom"/>
</dbReference>
<dbReference type="Pfam" id="PF01926">
    <property type="entry name" value="MMR_HSR1"/>
    <property type="match status" value="1"/>
</dbReference>
<dbReference type="InterPro" id="IPR036726">
    <property type="entry name" value="GTP1_OBG_dom_sf"/>
</dbReference>
<dbReference type="InterPro" id="IPR006073">
    <property type="entry name" value="GTP-bd"/>
</dbReference>
<dbReference type="OrthoDB" id="9807318at2"/>
<dbReference type="Gene3D" id="3.40.50.300">
    <property type="entry name" value="P-loop containing nucleotide triphosphate hydrolases"/>
    <property type="match status" value="1"/>
</dbReference>
<keyword evidence="7 9" id="KW-0460">Magnesium</keyword>
<evidence type="ECO:0000256" key="2">
    <source>
        <dbReference type="ARBA" id="ARBA00007699"/>
    </source>
</evidence>
<dbReference type="Proteomes" id="UP000310639">
    <property type="component" value="Chromosome"/>
</dbReference>
<feature type="binding site" evidence="9">
    <location>
        <position position="170"/>
    </location>
    <ligand>
        <name>Mg(2+)</name>
        <dbReference type="ChEBI" id="CHEBI:18420"/>
    </ligand>
</feature>
<keyword evidence="6 9" id="KW-0378">Hydrolase</keyword>
<evidence type="ECO:0000256" key="9">
    <source>
        <dbReference type="HAMAP-Rule" id="MF_01454"/>
    </source>
</evidence>
<dbReference type="HAMAP" id="MF_01454">
    <property type="entry name" value="GTPase_Obg"/>
    <property type="match status" value="1"/>
</dbReference>
<dbReference type="SUPFAM" id="SSF102741">
    <property type="entry name" value="Obg GTP-binding protein C-terminal domain"/>
    <property type="match status" value="1"/>
</dbReference>
<comment type="subcellular location">
    <subcellularLocation>
        <location evidence="9">Cytoplasm</location>
    </subcellularLocation>
</comment>
<evidence type="ECO:0000256" key="6">
    <source>
        <dbReference type="ARBA" id="ARBA00022801"/>
    </source>
</evidence>
<dbReference type="FunFam" id="2.70.210.12:FF:000001">
    <property type="entry name" value="GTPase Obg"/>
    <property type="match status" value="1"/>
</dbReference>
<dbReference type="InterPro" id="IPR006169">
    <property type="entry name" value="GTP1_OBG_dom"/>
</dbReference>
<dbReference type="EMBL" id="CP040004">
    <property type="protein sequence ID" value="QCT42402.1"/>
    <property type="molecule type" value="Genomic_DNA"/>
</dbReference>
<feature type="domain" description="OBG-type G" evidence="10">
    <location>
        <begin position="157"/>
        <end position="325"/>
    </location>
</feature>
<feature type="binding site" evidence="9">
    <location>
        <begin position="276"/>
        <end position="279"/>
    </location>
    <ligand>
        <name>GTP</name>
        <dbReference type="ChEBI" id="CHEBI:37565"/>
    </ligand>
</feature>
<dbReference type="Gene3D" id="2.70.210.12">
    <property type="entry name" value="GTP1/OBG domain"/>
    <property type="match status" value="1"/>
</dbReference>
<keyword evidence="8 9" id="KW-0342">GTP-binding</keyword>
<organism evidence="13 14">
    <name type="scientific">Candidatus Nanosynbacter featherlites</name>
    <dbReference type="NCBI Taxonomy" id="2572088"/>
    <lineage>
        <taxon>Bacteria</taxon>
        <taxon>Candidatus Saccharimonadota</taxon>
        <taxon>Candidatus Saccharimonadia</taxon>
        <taxon>Candidatus Nanosynbacterales</taxon>
        <taxon>Candidatus Nanosynbacteraceae</taxon>
        <taxon>Candidatus Nanosynbacter</taxon>
    </lineage>
</organism>
<dbReference type="NCBIfam" id="NF008956">
    <property type="entry name" value="PRK12299.1"/>
    <property type="match status" value="1"/>
</dbReference>
<dbReference type="KEGG" id="nft:FBF37_02915"/>
<dbReference type="GO" id="GO:0005525">
    <property type="term" value="F:GTP binding"/>
    <property type="evidence" value="ECO:0007669"/>
    <property type="project" value="UniProtKB-UniRule"/>
</dbReference>